<dbReference type="GO" id="GO:0003676">
    <property type="term" value="F:nucleic acid binding"/>
    <property type="evidence" value="ECO:0007669"/>
    <property type="project" value="InterPro"/>
</dbReference>
<proteinExistence type="predicted"/>
<dbReference type="PANTHER" id="PTHR48475">
    <property type="entry name" value="RIBONUCLEASE H"/>
    <property type="match status" value="1"/>
</dbReference>
<dbReference type="GeneID" id="113695976"/>
<dbReference type="RefSeq" id="XP_027071041.1">
    <property type="nucleotide sequence ID" value="XM_027215240.1"/>
</dbReference>
<dbReference type="InterPro" id="IPR036397">
    <property type="entry name" value="RNaseH_sf"/>
</dbReference>
<name>A0A6P6SZC1_COFAR</name>
<dbReference type="Gene3D" id="3.30.420.10">
    <property type="entry name" value="Ribonuclease H-like superfamily/Ribonuclease H"/>
    <property type="match status" value="1"/>
</dbReference>
<dbReference type="Pfam" id="PF13456">
    <property type="entry name" value="RVT_3"/>
    <property type="match status" value="1"/>
</dbReference>
<dbReference type="GO" id="GO:0004523">
    <property type="term" value="F:RNA-DNA hybrid ribonuclease activity"/>
    <property type="evidence" value="ECO:0007669"/>
    <property type="project" value="InterPro"/>
</dbReference>
<protein>
    <recommendedName>
        <fullName evidence="1">RNase H type-1 domain-containing protein</fullName>
    </recommendedName>
</protein>
<dbReference type="PANTHER" id="PTHR48475:SF1">
    <property type="entry name" value="RNASE H TYPE-1 DOMAIN-CONTAINING PROTEIN"/>
    <property type="match status" value="1"/>
</dbReference>
<dbReference type="AlphaFoldDB" id="A0A6P6SZC1"/>
<feature type="domain" description="RNase H type-1" evidence="1">
    <location>
        <begin position="2"/>
        <end position="65"/>
    </location>
</feature>
<evidence type="ECO:0000259" key="1">
    <source>
        <dbReference type="Pfam" id="PF13456"/>
    </source>
</evidence>
<evidence type="ECO:0000313" key="2">
    <source>
        <dbReference type="Proteomes" id="UP001652660"/>
    </source>
</evidence>
<keyword evidence="2" id="KW-1185">Reference proteome</keyword>
<gene>
    <name evidence="3" type="primary">LOC113695976</name>
</gene>
<dbReference type="OrthoDB" id="2139127at2759"/>
<dbReference type="InterPro" id="IPR002156">
    <property type="entry name" value="RNaseH_domain"/>
</dbReference>
<evidence type="ECO:0000313" key="3">
    <source>
        <dbReference type="RefSeq" id="XP_027071041.1"/>
    </source>
</evidence>
<reference evidence="2" key="1">
    <citation type="journal article" date="2025" name="Foods">
        <title>Unveiling the Microbial Signatures of Arabica Coffee Cherries: Insights into Ripeness Specific Diversity, Functional Traits, and Implications for Quality and Safety.</title>
        <authorList>
            <consortium name="RefSeq"/>
            <person name="Tenea G.N."/>
            <person name="Cifuentes V."/>
            <person name="Reyes P."/>
            <person name="Cevallos-Vallejos M."/>
        </authorList>
    </citation>
    <scope>NUCLEOTIDE SEQUENCE [LARGE SCALE GENOMIC DNA]</scope>
</reference>
<accession>A0A6P6SZC1</accession>
<organism evidence="2 3">
    <name type="scientific">Coffea arabica</name>
    <name type="common">Arabian coffee</name>
    <dbReference type="NCBI Taxonomy" id="13443"/>
    <lineage>
        <taxon>Eukaryota</taxon>
        <taxon>Viridiplantae</taxon>
        <taxon>Streptophyta</taxon>
        <taxon>Embryophyta</taxon>
        <taxon>Tracheophyta</taxon>
        <taxon>Spermatophyta</taxon>
        <taxon>Magnoliopsida</taxon>
        <taxon>eudicotyledons</taxon>
        <taxon>Gunneridae</taxon>
        <taxon>Pentapetalae</taxon>
        <taxon>asterids</taxon>
        <taxon>lamiids</taxon>
        <taxon>Gentianales</taxon>
        <taxon>Rubiaceae</taxon>
        <taxon>Ixoroideae</taxon>
        <taxon>Gardenieae complex</taxon>
        <taxon>Bertiereae - Coffeeae clade</taxon>
        <taxon>Coffeeae</taxon>
        <taxon>Coffea</taxon>
    </lineage>
</organism>
<reference evidence="3" key="2">
    <citation type="submission" date="2025-08" db="UniProtKB">
        <authorList>
            <consortium name="RefSeq"/>
        </authorList>
    </citation>
    <scope>IDENTIFICATION</scope>
    <source>
        <tissue evidence="3">Leaves</tissue>
    </source>
</reference>
<dbReference type="Proteomes" id="UP001652660">
    <property type="component" value="Chromosome 1e"/>
</dbReference>
<sequence>MEIKDLIAFSDFDLLVHQTLKQWVTQDSKIMMYHCNLFSLASKFRILELRRIPRTCNDFADTLATLSSMIQHPDGLVIEPIHIQLQDRPAHSLVMEMDSDVRP</sequence>